<dbReference type="NCBIfam" id="TIGR01265">
    <property type="entry name" value="tyr_nico_aTase"/>
    <property type="match status" value="1"/>
</dbReference>
<dbReference type="PANTHER" id="PTHR45744:SF11">
    <property type="entry name" value="TYROSINE AMINOTRANSFERASE"/>
    <property type="match status" value="1"/>
</dbReference>
<dbReference type="InterPro" id="IPR005958">
    <property type="entry name" value="TyrNic_aminoTrfase"/>
</dbReference>
<organism evidence="7 8">
    <name type="scientific">Linum trigynum</name>
    <dbReference type="NCBI Taxonomy" id="586398"/>
    <lineage>
        <taxon>Eukaryota</taxon>
        <taxon>Viridiplantae</taxon>
        <taxon>Streptophyta</taxon>
        <taxon>Embryophyta</taxon>
        <taxon>Tracheophyta</taxon>
        <taxon>Spermatophyta</taxon>
        <taxon>Magnoliopsida</taxon>
        <taxon>eudicotyledons</taxon>
        <taxon>Gunneridae</taxon>
        <taxon>Pentapetalae</taxon>
        <taxon>rosids</taxon>
        <taxon>fabids</taxon>
        <taxon>Malpighiales</taxon>
        <taxon>Linaceae</taxon>
        <taxon>Linum</taxon>
    </lineage>
</organism>
<dbReference type="PANTHER" id="PTHR45744">
    <property type="entry name" value="TYROSINE AMINOTRANSFERASE"/>
    <property type="match status" value="1"/>
</dbReference>
<dbReference type="InterPro" id="IPR015421">
    <property type="entry name" value="PyrdxlP-dep_Trfase_major"/>
</dbReference>
<accession>A0AAV2CM92</accession>
<evidence type="ECO:0000256" key="1">
    <source>
        <dbReference type="ARBA" id="ARBA00001933"/>
    </source>
</evidence>
<evidence type="ECO:0000256" key="4">
    <source>
        <dbReference type="PIRNR" id="PIRNR000517"/>
    </source>
</evidence>
<dbReference type="SUPFAM" id="SSF53383">
    <property type="entry name" value="PLP-dependent transferases"/>
    <property type="match status" value="1"/>
</dbReference>
<comment type="cofactor">
    <cofactor evidence="1 4 5">
        <name>pyridoxal 5'-phosphate</name>
        <dbReference type="ChEBI" id="CHEBI:597326"/>
    </cofactor>
</comment>
<evidence type="ECO:0000259" key="6">
    <source>
        <dbReference type="Pfam" id="PF00155"/>
    </source>
</evidence>
<dbReference type="GO" id="GO:0004838">
    <property type="term" value="F:L-tyrosine-2-oxoglutarate transaminase activity"/>
    <property type="evidence" value="ECO:0007669"/>
    <property type="project" value="TreeGrafter"/>
</dbReference>
<protein>
    <recommendedName>
        <fullName evidence="6">Aminotransferase class I/classII large domain-containing protein</fullName>
    </recommendedName>
</protein>
<dbReference type="GO" id="GO:0006572">
    <property type="term" value="P:L-tyrosine catabolic process"/>
    <property type="evidence" value="ECO:0007669"/>
    <property type="project" value="TreeGrafter"/>
</dbReference>
<feature type="modified residue" description="N6-(pyridoxal phosphate)lysine" evidence="5">
    <location>
        <position position="259"/>
    </location>
</feature>
<dbReference type="InterPro" id="IPR015424">
    <property type="entry name" value="PyrdxlP-dep_Trfase"/>
</dbReference>
<dbReference type="InterPro" id="IPR004839">
    <property type="entry name" value="Aminotransferase_I/II_large"/>
</dbReference>
<dbReference type="InterPro" id="IPR004838">
    <property type="entry name" value="NHTrfase_class1_PyrdxlP-BS"/>
</dbReference>
<dbReference type="Pfam" id="PF00155">
    <property type="entry name" value="Aminotran_1_2"/>
    <property type="match status" value="1"/>
</dbReference>
<dbReference type="PROSITE" id="PS00105">
    <property type="entry name" value="AA_TRANSFER_CLASS_1"/>
    <property type="match status" value="1"/>
</dbReference>
<dbReference type="Gene3D" id="3.90.1150.10">
    <property type="entry name" value="Aspartate Aminotransferase, domain 1"/>
    <property type="match status" value="1"/>
</dbReference>
<evidence type="ECO:0000313" key="7">
    <source>
        <dbReference type="EMBL" id="CAL1356870.1"/>
    </source>
</evidence>
<keyword evidence="8" id="KW-1185">Reference proteome</keyword>
<evidence type="ECO:0000256" key="5">
    <source>
        <dbReference type="PIRSR" id="PIRSR000517-1"/>
    </source>
</evidence>
<dbReference type="AlphaFoldDB" id="A0AAV2CM92"/>
<dbReference type="CDD" id="cd00609">
    <property type="entry name" value="AAT_like"/>
    <property type="match status" value="1"/>
</dbReference>
<dbReference type="Gene3D" id="3.40.640.10">
    <property type="entry name" value="Type I PLP-dependent aspartate aminotransferase-like (Major domain)"/>
    <property type="match status" value="1"/>
</dbReference>
<evidence type="ECO:0000313" key="8">
    <source>
        <dbReference type="Proteomes" id="UP001497516"/>
    </source>
</evidence>
<reference evidence="7 8" key="1">
    <citation type="submission" date="2024-04" db="EMBL/GenBank/DDBJ databases">
        <authorList>
            <person name="Fracassetti M."/>
        </authorList>
    </citation>
    <scope>NUCLEOTIDE SEQUENCE [LARGE SCALE GENOMIC DNA]</scope>
</reference>
<gene>
    <name evidence="7" type="ORF">LTRI10_LOCUS4540</name>
</gene>
<comment type="similarity">
    <text evidence="2 4">Belongs to the class-I pyridoxal-phosphate-dependent aminotransferase family.</text>
</comment>
<name>A0AAV2CM92_9ROSI</name>
<dbReference type="Proteomes" id="UP001497516">
    <property type="component" value="Chromosome 1"/>
</dbReference>
<keyword evidence="3 4" id="KW-0663">Pyridoxal phosphate</keyword>
<feature type="domain" description="Aminotransferase class I/classII large" evidence="6">
    <location>
        <begin position="47"/>
        <end position="405"/>
    </location>
</feature>
<dbReference type="FunFam" id="3.40.640.10:FF:000048">
    <property type="entry name" value="tyrosine aminotransferase"/>
    <property type="match status" value="1"/>
</dbReference>
<evidence type="ECO:0000256" key="3">
    <source>
        <dbReference type="ARBA" id="ARBA00022898"/>
    </source>
</evidence>
<proteinExistence type="inferred from homology"/>
<dbReference type="InterPro" id="IPR015422">
    <property type="entry name" value="PyrdxlP-dep_Trfase_small"/>
</dbReference>
<sequence length="444" mass="48825">MRGSDEEERKRWRFQGNRPEIGEASANTLRGVYNRVMDSMNKEDPRPVIQLGQGDPSAFSCFRTDPAVESAIVGALESGQYNCYAPAVGILPARRAVAEYLNSGLPYKLSPGDVYLTVGCTQAIEVAITALACRPGANILLPRPGYPDYESAAAQRHVEVRHYDLQPEKGWAVDLKSLGDLADGNTVAIAVINPGNPCGNVFGYEQLKGIAEVARKLGILVIADEVYEQLTFGEEKRPFVPMGVFGSIVPVLTLGSLSKRWVVPGWRLGWIVVTDPNDVLRDFGMVETIKDCINICADPATLIQGAVPQILEKTNRHFYSNINKLLKRAADLCYDRFQDIPGLTCPTRADGAMSLMVKLNLSEFDGIEDDIDFCLKLSEEELVILIPGTAVGLKSWVRVTFAIDPWALGIGLHRIKAFCQRHASKYKAITRSRLSLYPQLNGIA</sequence>
<dbReference type="PIRSF" id="PIRSF000517">
    <property type="entry name" value="Tyr_transaminase"/>
    <property type="match status" value="1"/>
</dbReference>
<dbReference type="EMBL" id="OZ034813">
    <property type="protein sequence ID" value="CAL1356870.1"/>
    <property type="molecule type" value="Genomic_DNA"/>
</dbReference>
<evidence type="ECO:0000256" key="2">
    <source>
        <dbReference type="ARBA" id="ARBA00007441"/>
    </source>
</evidence>
<dbReference type="GO" id="GO:0030170">
    <property type="term" value="F:pyridoxal phosphate binding"/>
    <property type="evidence" value="ECO:0007669"/>
    <property type="project" value="InterPro"/>
</dbReference>